<dbReference type="Proteomes" id="UP001501697">
    <property type="component" value="Unassembled WGS sequence"/>
</dbReference>
<keyword evidence="1" id="KW-0472">Membrane</keyword>
<reference evidence="3" key="1">
    <citation type="journal article" date="2019" name="Int. J. Syst. Evol. Microbiol.">
        <title>The Global Catalogue of Microorganisms (GCM) 10K type strain sequencing project: providing services to taxonomists for standard genome sequencing and annotation.</title>
        <authorList>
            <consortium name="The Broad Institute Genomics Platform"/>
            <consortium name="The Broad Institute Genome Sequencing Center for Infectious Disease"/>
            <person name="Wu L."/>
            <person name="Ma J."/>
        </authorList>
    </citation>
    <scope>NUCLEOTIDE SEQUENCE [LARGE SCALE GENOMIC DNA]</scope>
    <source>
        <strain evidence="3">JCM 16544</strain>
    </source>
</reference>
<proteinExistence type="predicted"/>
<gene>
    <name evidence="2" type="ORF">GCM10022200_30130</name>
</gene>
<evidence type="ECO:0000256" key="1">
    <source>
        <dbReference type="SAM" id="Phobius"/>
    </source>
</evidence>
<protein>
    <submittedName>
        <fullName evidence="2">Uncharacterized protein</fullName>
    </submittedName>
</protein>
<keyword evidence="3" id="KW-1185">Reference proteome</keyword>
<comment type="caution">
    <text evidence="2">The sequence shown here is derived from an EMBL/GenBank/DDBJ whole genome shotgun (WGS) entry which is preliminary data.</text>
</comment>
<evidence type="ECO:0000313" key="2">
    <source>
        <dbReference type="EMBL" id="GAA3644089.1"/>
    </source>
</evidence>
<dbReference type="EMBL" id="BAAAYU010000005">
    <property type="protein sequence ID" value="GAA3644089.1"/>
    <property type="molecule type" value="Genomic_DNA"/>
</dbReference>
<feature type="transmembrane region" description="Helical" evidence="1">
    <location>
        <begin position="45"/>
        <end position="64"/>
    </location>
</feature>
<accession>A0ABP7B074</accession>
<evidence type="ECO:0000313" key="3">
    <source>
        <dbReference type="Proteomes" id="UP001501697"/>
    </source>
</evidence>
<name>A0ABP7B074_9MICO</name>
<feature type="transmembrane region" description="Helical" evidence="1">
    <location>
        <begin position="12"/>
        <end position="33"/>
    </location>
</feature>
<keyword evidence="1" id="KW-0812">Transmembrane</keyword>
<sequence length="67" mass="6929">MITGLAAIGGLLSWRVGLLIALAAFVVSVFGYLRYRRVGVGRIPAMAGMVASALLALSASYFVVTGL</sequence>
<organism evidence="2 3">
    <name type="scientific">Microbacterium awajiense</name>
    <dbReference type="NCBI Taxonomy" id="415214"/>
    <lineage>
        <taxon>Bacteria</taxon>
        <taxon>Bacillati</taxon>
        <taxon>Actinomycetota</taxon>
        <taxon>Actinomycetes</taxon>
        <taxon>Micrococcales</taxon>
        <taxon>Microbacteriaceae</taxon>
        <taxon>Microbacterium</taxon>
    </lineage>
</organism>
<keyword evidence="1" id="KW-1133">Transmembrane helix</keyword>